<keyword evidence="8 9" id="KW-0539">Nucleus</keyword>
<keyword evidence="7 9" id="KW-0508">mRNA splicing</keyword>
<evidence type="ECO:0000313" key="11">
    <source>
        <dbReference type="EMBL" id="SPO42987.1"/>
    </source>
</evidence>
<evidence type="ECO:0000256" key="7">
    <source>
        <dbReference type="ARBA" id="ARBA00023187"/>
    </source>
</evidence>
<dbReference type="EMBL" id="OOIQ01000001">
    <property type="protein sequence ID" value="SPO42987.1"/>
    <property type="molecule type" value="Genomic_DNA"/>
</dbReference>
<dbReference type="GO" id="GO:0000398">
    <property type="term" value="P:mRNA splicing, via spliceosome"/>
    <property type="evidence" value="ECO:0007669"/>
    <property type="project" value="UniProtKB-UniRule"/>
</dbReference>
<gene>
    <name evidence="11" type="ORF">PSANT_00671</name>
</gene>
<accession>A0A5C3FGZ6</accession>
<evidence type="ECO:0000256" key="5">
    <source>
        <dbReference type="ARBA" id="ARBA00022664"/>
    </source>
</evidence>
<comment type="caution">
    <text evidence="11">The sequence shown here is derived from an EMBL/GenBank/DDBJ whole genome shotgun (WGS) entry which is preliminary data.</text>
</comment>
<feature type="compositionally biased region" description="Low complexity" evidence="10">
    <location>
        <begin position="80"/>
        <end position="90"/>
    </location>
</feature>
<comment type="similarity">
    <text evidence="3 9">Belongs to the SYF2 family.</text>
</comment>
<reference evidence="11" key="1">
    <citation type="submission" date="2018-03" db="EMBL/GenBank/DDBJ databases">
        <authorList>
            <person name="Guldener U."/>
        </authorList>
    </citation>
    <scope>NUCLEOTIDE SEQUENCE [LARGE SCALE GENOMIC DNA]</scope>
    <source>
        <strain evidence="11">ATCC34888</strain>
    </source>
</reference>
<evidence type="ECO:0000256" key="8">
    <source>
        <dbReference type="ARBA" id="ARBA00023242"/>
    </source>
</evidence>
<evidence type="ECO:0000256" key="2">
    <source>
        <dbReference type="ARBA" id="ARBA00004123"/>
    </source>
</evidence>
<evidence type="ECO:0000256" key="6">
    <source>
        <dbReference type="ARBA" id="ARBA00022728"/>
    </source>
</evidence>
<dbReference type="InterPro" id="IPR013260">
    <property type="entry name" value="mRNA_splic_SYF2"/>
</dbReference>
<keyword evidence="6 9" id="KW-0747">Spliceosome</keyword>
<comment type="subcellular location">
    <subcellularLocation>
        <location evidence="2 9">Nucleus</location>
    </subcellularLocation>
</comment>
<keyword evidence="5 9" id="KW-0507">mRNA processing</keyword>
<dbReference type="AlphaFoldDB" id="A0A5C3FGZ6"/>
<feature type="compositionally biased region" description="Basic and acidic residues" evidence="10">
    <location>
        <begin position="153"/>
        <end position="169"/>
    </location>
</feature>
<evidence type="ECO:0000256" key="10">
    <source>
        <dbReference type="SAM" id="MobiDB-lite"/>
    </source>
</evidence>
<keyword evidence="12" id="KW-1185">Reference proteome</keyword>
<feature type="region of interest" description="Disordered" evidence="10">
    <location>
        <begin position="248"/>
        <end position="267"/>
    </location>
</feature>
<organism evidence="11 12">
    <name type="scientific">Pseudozyma antarctica</name>
    <name type="common">Yeast</name>
    <name type="synonym">Candida antarctica</name>
    <dbReference type="NCBI Taxonomy" id="84753"/>
    <lineage>
        <taxon>Eukaryota</taxon>
        <taxon>Fungi</taxon>
        <taxon>Dikarya</taxon>
        <taxon>Basidiomycota</taxon>
        <taxon>Ustilaginomycotina</taxon>
        <taxon>Ustilaginomycetes</taxon>
        <taxon>Ustilaginales</taxon>
        <taxon>Ustilaginaceae</taxon>
        <taxon>Moesziomyces</taxon>
    </lineage>
</organism>
<proteinExistence type="inferred from homology"/>
<dbReference type="GO" id="GO:0000974">
    <property type="term" value="C:Prp19 complex"/>
    <property type="evidence" value="ECO:0007669"/>
    <property type="project" value="TreeGrafter"/>
</dbReference>
<feature type="compositionally biased region" description="Basic and acidic residues" evidence="10">
    <location>
        <begin position="123"/>
        <end position="145"/>
    </location>
</feature>
<sequence length="359" mass="40197">MPPRRTRAAVKAESPEPEPAAPASPSEPSAGPSNDASTPTSKGKSKARAARHQPLIAESAPSPQAEEDEAKVSMADRQARLTALRARMAASTKANRRDILSEQSRARAVAAEMRGPSASRKLQKAEKVLEERDLRESGEDVERHRNMQYSLEDSERWDAKQEQKQKRIDQGQADFGDAAEKAYQRQLRSLKPDVAAYKQQRDADQTARKATGKAKVVGGDEIYYGDHRPTDDALDRVVSHLNKERELIQNRSRRRQDADDDQVNYINDDNKHFNKKLKRFYDKQTQEIRENPAQRLTRHGYTLAYCLHAGDSLSVRVKIASRPQVRSNWACSVPGARCADVHAVIGGKQVKAHHSAEPQ</sequence>
<dbReference type="Pfam" id="PF08231">
    <property type="entry name" value="SYF2"/>
    <property type="match status" value="1"/>
</dbReference>
<protein>
    <recommendedName>
        <fullName evidence="4 9">Pre-mRNA-splicing factor SYF2</fullName>
    </recommendedName>
</protein>
<feature type="compositionally biased region" description="Low complexity" evidence="10">
    <location>
        <begin position="23"/>
        <end position="33"/>
    </location>
</feature>
<dbReference type="OrthoDB" id="199717at2759"/>
<dbReference type="RefSeq" id="XP_014659738.1">
    <property type="nucleotide sequence ID" value="XM_014804252.1"/>
</dbReference>
<name>A0A5C3FGZ6_PSEA2</name>
<comment type="function">
    <text evidence="1 9">Involved in pre-mRNA splicing.</text>
</comment>
<evidence type="ECO:0000313" key="12">
    <source>
        <dbReference type="Proteomes" id="UP000325008"/>
    </source>
</evidence>
<evidence type="ECO:0000256" key="1">
    <source>
        <dbReference type="ARBA" id="ARBA00003777"/>
    </source>
</evidence>
<dbReference type="GO" id="GO:0071014">
    <property type="term" value="C:post-mRNA release spliceosomal complex"/>
    <property type="evidence" value="ECO:0007669"/>
    <property type="project" value="TreeGrafter"/>
</dbReference>
<evidence type="ECO:0000256" key="9">
    <source>
        <dbReference type="RuleBase" id="RU367148"/>
    </source>
</evidence>
<feature type="region of interest" description="Disordered" evidence="10">
    <location>
        <begin position="1"/>
        <end position="172"/>
    </location>
</feature>
<dbReference type="GO" id="GO:0071013">
    <property type="term" value="C:catalytic step 2 spliceosome"/>
    <property type="evidence" value="ECO:0007669"/>
    <property type="project" value="TreeGrafter"/>
</dbReference>
<dbReference type="PANTHER" id="PTHR13264">
    <property type="entry name" value="GCIP-INTERACTING PROTEIN P29"/>
    <property type="match status" value="1"/>
</dbReference>
<comment type="subunit">
    <text evidence="9">May be part of a spliceosome complex.</text>
</comment>
<evidence type="ECO:0000256" key="3">
    <source>
        <dbReference type="ARBA" id="ARBA00010028"/>
    </source>
</evidence>
<evidence type="ECO:0000256" key="4">
    <source>
        <dbReference type="ARBA" id="ARBA00014745"/>
    </source>
</evidence>
<dbReference type="PANTHER" id="PTHR13264:SF5">
    <property type="entry name" value="PRE-MRNA-SPLICING FACTOR SYF2"/>
    <property type="match status" value="1"/>
</dbReference>
<dbReference type="Proteomes" id="UP000325008">
    <property type="component" value="Unassembled WGS sequence"/>
</dbReference>